<reference evidence="3" key="1">
    <citation type="submission" date="2021-02" db="EMBL/GenBank/DDBJ databases">
        <title>Genome sequence Cadophora malorum strain M34.</title>
        <authorList>
            <person name="Stefanovic E."/>
            <person name="Vu D."/>
            <person name="Scully C."/>
            <person name="Dijksterhuis J."/>
            <person name="Roader J."/>
            <person name="Houbraken J."/>
        </authorList>
    </citation>
    <scope>NUCLEOTIDE SEQUENCE</scope>
    <source>
        <strain evidence="3">M34</strain>
    </source>
</reference>
<feature type="compositionally biased region" description="Polar residues" evidence="2">
    <location>
        <begin position="231"/>
        <end position="241"/>
    </location>
</feature>
<dbReference type="EMBL" id="JAFJYH010000154">
    <property type="protein sequence ID" value="KAG4417460.1"/>
    <property type="molecule type" value="Genomic_DNA"/>
</dbReference>
<accession>A0A8H7W521</accession>
<feature type="compositionally biased region" description="Basic and acidic residues" evidence="2">
    <location>
        <begin position="473"/>
        <end position="500"/>
    </location>
</feature>
<sequence length="755" mass="85039">MGPASTITRTLQRAIDLVPKPESHTQDRGRSPRNLRGYFSRSRTNSPRDSAGYPSDSRGRIRTKSSPGPAREGGRLVHLLADSPPGSERNIIRVPSTRYHSGRRRFVQESLNNKVDTSHPPPVPEMPPRWQEVINAIRGEKKGGPRTEHEEEVRRNFEKLKKKGWDDLSPEEQAKETNHLENKNRLKAWDLERDITRQTKKVEKADEEAEEKVKAAASAKRRLERLKKRQNGQVTPPSGSPTAVKRGTKPKAPRKTSNSDEELSPRSGNNEPEGLNGENSSQQAIESRQARNAPSTSRQVQEYSNSLDRPKSQRSSTCPTSVVSSQRGSSALQRPSQSARSCTAPIPAVLSEVESAESRRSSQDTESSTAPSRPTQSEAQVNMQQSSRIVEHSNAQTSAREVSGARVTSQIVAGRSTTKQILQPSQLRQVSNADVVESSSSRRPASRQSEVAREEESKLQKESQAAIVSSRSSQREQTARSTKSDEKRAQKHKSQFEKKGTAVQSSQLTRTTLAPLTEENLKSASDHFVVESAAAFEVQTELNRGLGDNMRTIIEGLAPMTPSEITEEDDKRRDAAREALEEAEREEQERLLVTELHRGPGDNMRTHLEGMRPMTSEDVRVEQQKWNSRKRQQLEAEEEAEHAKLVQTEFNRQIGNMMRYGPTFQSTRNCQNLLYATEADKRDRTNLEGMVPMTSEEVKQVARERLEEEERRLQDELLKTRFNRDAGDNMRYVKARDSCDARKIFSQTITYNRGS</sequence>
<comment type="caution">
    <text evidence="3">The sequence shown here is derived from an EMBL/GenBank/DDBJ whole genome shotgun (WGS) entry which is preliminary data.</text>
</comment>
<feature type="compositionally biased region" description="Low complexity" evidence="2">
    <location>
        <begin position="438"/>
        <end position="449"/>
    </location>
</feature>
<organism evidence="3 4">
    <name type="scientific">Cadophora malorum</name>
    <dbReference type="NCBI Taxonomy" id="108018"/>
    <lineage>
        <taxon>Eukaryota</taxon>
        <taxon>Fungi</taxon>
        <taxon>Dikarya</taxon>
        <taxon>Ascomycota</taxon>
        <taxon>Pezizomycotina</taxon>
        <taxon>Leotiomycetes</taxon>
        <taxon>Helotiales</taxon>
        <taxon>Ploettnerulaceae</taxon>
        <taxon>Cadophora</taxon>
    </lineage>
</organism>
<feature type="compositionally biased region" description="Polar residues" evidence="2">
    <location>
        <begin position="1"/>
        <end position="11"/>
    </location>
</feature>
<feature type="compositionally biased region" description="Polar residues" evidence="2">
    <location>
        <begin position="502"/>
        <end position="511"/>
    </location>
</feature>
<name>A0A8H7W521_9HELO</name>
<evidence type="ECO:0000256" key="2">
    <source>
        <dbReference type="SAM" id="MobiDB-lite"/>
    </source>
</evidence>
<feature type="compositionally biased region" description="Low complexity" evidence="2">
    <location>
        <begin position="267"/>
        <end position="281"/>
    </location>
</feature>
<evidence type="ECO:0000313" key="3">
    <source>
        <dbReference type="EMBL" id="KAG4417460.1"/>
    </source>
</evidence>
<feature type="compositionally biased region" description="Basic and acidic residues" evidence="2">
    <location>
        <begin position="450"/>
        <end position="461"/>
    </location>
</feature>
<feature type="compositionally biased region" description="Polar residues" evidence="2">
    <location>
        <begin position="462"/>
        <end position="472"/>
    </location>
</feature>
<protein>
    <submittedName>
        <fullName evidence="3">Uncharacterized protein</fullName>
    </submittedName>
</protein>
<evidence type="ECO:0000256" key="1">
    <source>
        <dbReference type="SAM" id="Coils"/>
    </source>
</evidence>
<feature type="compositionally biased region" description="Polar residues" evidence="2">
    <location>
        <begin position="364"/>
        <end position="432"/>
    </location>
</feature>
<feature type="region of interest" description="Disordered" evidence="2">
    <location>
        <begin position="564"/>
        <end position="588"/>
    </location>
</feature>
<feature type="coiled-coil region" evidence="1">
    <location>
        <begin position="696"/>
        <end position="723"/>
    </location>
</feature>
<feature type="compositionally biased region" description="Basic and acidic residues" evidence="2">
    <location>
        <begin position="569"/>
        <end position="588"/>
    </location>
</feature>
<dbReference type="AlphaFoldDB" id="A0A8H7W521"/>
<feature type="region of interest" description="Disordered" evidence="2">
    <location>
        <begin position="161"/>
        <end position="511"/>
    </location>
</feature>
<feature type="compositionally biased region" description="Basic and acidic residues" evidence="2">
    <location>
        <begin position="161"/>
        <end position="204"/>
    </location>
</feature>
<proteinExistence type="predicted"/>
<gene>
    <name evidence="3" type="ORF">IFR04_009413</name>
</gene>
<dbReference type="Proteomes" id="UP000664132">
    <property type="component" value="Unassembled WGS sequence"/>
</dbReference>
<feature type="compositionally biased region" description="Basic and acidic residues" evidence="2">
    <location>
        <begin position="19"/>
        <end position="30"/>
    </location>
</feature>
<evidence type="ECO:0000313" key="4">
    <source>
        <dbReference type="Proteomes" id="UP000664132"/>
    </source>
</evidence>
<dbReference type="OrthoDB" id="3561990at2759"/>
<feature type="compositionally biased region" description="Polar residues" evidence="2">
    <location>
        <begin position="282"/>
        <end position="341"/>
    </location>
</feature>
<feature type="compositionally biased region" description="Basic residues" evidence="2">
    <location>
        <begin position="219"/>
        <end position="230"/>
    </location>
</feature>
<keyword evidence="1" id="KW-0175">Coiled coil</keyword>
<feature type="region of interest" description="Disordered" evidence="2">
    <location>
        <begin position="1"/>
        <end position="91"/>
    </location>
</feature>
<keyword evidence="4" id="KW-1185">Reference proteome</keyword>